<sequence length="156" mass="16175">MALTFTDEQATALLEALGLPADTTDAQLVVDTTVDLAAQAQAVDSAKPSTVAAAAKRNGMEVLDKETAAALRRDAAEGRRLTAAAVLAKVEASVDDAINKGKITPGRRGHWVTLIQADPGMAEVLASVPNETAVPMTELGHSSDADTSDGAAEWFY</sequence>
<name>A0A4R5WGS0_MYCMU</name>
<comment type="caution">
    <text evidence="1">The sequence shown here is derived from an EMBL/GenBank/DDBJ whole genome shotgun (WGS) entry which is preliminary data.</text>
</comment>
<evidence type="ECO:0008006" key="3">
    <source>
        <dbReference type="Google" id="ProtNLM"/>
    </source>
</evidence>
<dbReference type="RefSeq" id="WP_133427041.1">
    <property type="nucleotide sequence ID" value="NZ_SDLO01000010.1"/>
</dbReference>
<protein>
    <recommendedName>
        <fullName evidence="3">Mu-like prophage I protein</fullName>
    </recommendedName>
</protein>
<dbReference type="AlphaFoldDB" id="A0A4R5WGS0"/>
<evidence type="ECO:0000313" key="2">
    <source>
        <dbReference type="Proteomes" id="UP000294929"/>
    </source>
</evidence>
<organism evidence="1 2">
    <name type="scientific">Mycolicibacterium mucogenicum</name>
    <name type="common">Mycobacterium mucogenicum</name>
    <dbReference type="NCBI Taxonomy" id="56689"/>
    <lineage>
        <taxon>Bacteria</taxon>
        <taxon>Bacillati</taxon>
        <taxon>Actinomycetota</taxon>
        <taxon>Actinomycetes</taxon>
        <taxon>Mycobacteriales</taxon>
        <taxon>Mycobacteriaceae</taxon>
        <taxon>Mycolicibacterium</taxon>
    </lineage>
</organism>
<reference evidence="1 2" key="1">
    <citation type="submission" date="2019-01" db="EMBL/GenBank/DDBJ databases">
        <title>High-quality-draft genome sequences of five non-tuberculosis mycobacteriaceae isolated from a nosocomial environment.</title>
        <authorList>
            <person name="Tiago I."/>
            <person name="Alarico S."/>
            <person name="Pereira S.G."/>
            <person name="Coelho C."/>
            <person name="Maranha A."/>
            <person name="Empadinhas N."/>
        </authorList>
    </citation>
    <scope>NUCLEOTIDE SEQUENCE [LARGE SCALE GENOMIC DNA]</scope>
    <source>
        <strain evidence="1 2">24AIII</strain>
    </source>
</reference>
<gene>
    <name evidence="1" type="ORF">EUA03_14695</name>
</gene>
<dbReference type="EMBL" id="SDLO01000010">
    <property type="protein sequence ID" value="TDK88658.1"/>
    <property type="molecule type" value="Genomic_DNA"/>
</dbReference>
<evidence type="ECO:0000313" key="1">
    <source>
        <dbReference type="EMBL" id="TDK88658.1"/>
    </source>
</evidence>
<accession>A0A4R5WGS0</accession>
<dbReference type="Proteomes" id="UP000294929">
    <property type="component" value="Unassembled WGS sequence"/>
</dbReference>
<proteinExistence type="predicted"/>